<organism evidence="10 11">
    <name type="scientific">Streptomyces phaeochromogenes</name>
    <dbReference type="NCBI Taxonomy" id="1923"/>
    <lineage>
        <taxon>Bacteria</taxon>
        <taxon>Bacillati</taxon>
        <taxon>Actinomycetota</taxon>
        <taxon>Actinomycetes</taxon>
        <taxon>Kitasatosporales</taxon>
        <taxon>Streptomycetaceae</taxon>
        <taxon>Streptomyces</taxon>
        <taxon>Streptomyces phaeochromogenes group</taxon>
    </lineage>
</organism>
<dbReference type="SMART" id="SM00220">
    <property type="entry name" value="S_TKc"/>
    <property type="match status" value="1"/>
</dbReference>
<feature type="compositionally biased region" description="Low complexity" evidence="8">
    <location>
        <begin position="404"/>
        <end position="416"/>
    </location>
</feature>
<keyword evidence="4 7" id="KW-0547">Nucleotide-binding</keyword>
<dbReference type="PROSITE" id="PS50011">
    <property type="entry name" value="PROTEIN_KINASE_DOM"/>
    <property type="match status" value="1"/>
</dbReference>
<keyword evidence="6 7" id="KW-0067">ATP-binding</keyword>
<feature type="compositionally biased region" description="Gly residues" evidence="8">
    <location>
        <begin position="342"/>
        <end position="358"/>
    </location>
</feature>
<dbReference type="GO" id="GO:0016301">
    <property type="term" value="F:kinase activity"/>
    <property type="evidence" value="ECO:0007669"/>
    <property type="project" value="UniProtKB-KW"/>
</dbReference>
<name>A0ABZ1HGR1_STRPH</name>
<feature type="compositionally biased region" description="Low complexity" evidence="8">
    <location>
        <begin position="373"/>
        <end position="392"/>
    </location>
</feature>
<dbReference type="Proteomes" id="UP001340816">
    <property type="component" value="Chromosome"/>
</dbReference>
<feature type="compositionally biased region" description="Low complexity" evidence="8">
    <location>
        <begin position="621"/>
        <end position="637"/>
    </location>
</feature>
<reference evidence="10 11" key="1">
    <citation type="submission" date="2022-10" db="EMBL/GenBank/DDBJ databases">
        <title>The complete genomes of actinobacterial strains from the NBC collection.</title>
        <authorList>
            <person name="Joergensen T.S."/>
            <person name="Alvarez Arevalo M."/>
            <person name="Sterndorff E.B."/>
            <person name="Faurdal D."/>
            <person name="Vuksanovic O."/>
            <person name="Mourched A.-S."/>
            <person name="Charusanti P."/>
            <person name="Shaw S."/>
            <person name="Blin K."/>
            <person name="Weber T."/>
        </authorList>
    </citation>
    <scope>NUCLEOTIDE SEQUENCE [LARGE SCALE GENOMIC DNA]</scope>
    <source>
        <strain evidence="10 11">NBC 01752</strain>
    </source>
</reference>
<evidence type="ECO:0000259" key="9">
    <source>
        <dbReference type="PROSITE" id="PS50011"/>
    </source>
</evidence>
<dbReference type="InterPro" id="IPR000719">
    <property type="entry name" value="Prot_kinase_dom"/>
</dbReference>
<proteinExistence type="predicted"/>
<feature type="binding site" evidence="7">
    <location>
        <position position="49"/>
    </location>
    <ligand>
        <name>ATP</name>
        <dbReference type="ChEBI" id="CHEBI:30616"/>
    </ligand>
</feature>
<dbReference type="Gene3D" id="1.10.510.10">
    <property type="entry name" value="Transferase(Phosphotransferase) domain 1"/>
    <property type="match status" value="1"/>
</dbReference>
<evidence type="ECO:0000256" key="7">
    <source>
        <dbReference type="PROSITE-ProRule" id="PRU10141"/>
    </source>
</evidence>
<dbReference type="InterPro" id="IPR011009">
    <property type="entry name" value="Kinase-like_dom_sf"/>
</dbReference>
<dbReference type="PROSITE" id="PS00108">
    <property type="entry name" value="PROTEIN_KINASE_ST"/>
    <property type="match status" value="1"/>
</dbReference>
<dbReference type="Gene3D" id="3.40.1000.10">
    <property type="entry name" value="Mog1/PsbP, alpha/beta/alpha sandwich"/>
    <property type="match status" value="1"/>
</dbReference>
<sequence>MGVPEITRGGIPGLLVTGRYRLAESIGQGGMGRVWRAVDEILDRQVAVKEMRIDGMDQEDARTRRERTLREARATARIDHPNVVRVYDVVDQGERLWIVMELVDGRSLDKVLMEDGPLSPRATARIGLGLVAALGQVHAGGVLHRDIKPANVLVERRAGRVVLTDFGIAAIQDAEALTMAGMLVGSPDYMAPERVSGRPQGPPSDLWSLGATLCAALGGRSPFSRATTLATLHAVLYEEPEIPSAAGELREVLSALLLKDPSVRPGLEELEAILGPVADGSTGASAPPGATAGLGTAVGLGGAVGPERTEPAEPAELPEPVRPVGLGEGERTTPGAAAKPGTGEGEGEGAGAGAGAGSESGPASGPAPGPGSGSESGSESGARPGAVPAAARTGESSPGVAGQAPPESHSAAHTAAPAPPTEPPPPTERPTLLFLRIPALELQPVTPPTTGEGEGGNEGDPRLKAPVEDAVPVRRTPTTEGPTPTPSPAQAPEEPAPEPLPTGPTGATGPTGMGGGPTPPTGPTPPDPENASSEAPPQGTPEIPSAGAAGNNSLPTRPRSAPMPPGEPLGPPVPADPRRSRTWSRNRKGAVAVAGVVVAGVVAALVIPALGGSPDDKDKASPPSSSSSASATTGGNPTTPPPTVAGTARPPTLPEGSRTEAGMYAWVPPEGWERVVQSGAEVHYSSPDRKQEILANAAPARGDLMEQWTNTEKDTSKGLDYQRIRLEETTFHDAPAVVWEYTVTAKGLPWHARLLGFNADGKYYEITTWYRPDVEDRALPVYEEVKDSFTPL</sequence>
<evidence type="ECO:0000256" key="1">
    <source>
        <dbReference type="ARBA" id="ARBA00012513"/>
    </source>
</evidence>
<evidence type="ECO:0000256" key="4">
    <source>
        <dbReference type="ARBA" id="ARBA00022741"/>
    </source>
</evidence>
<dbReference type="PANTHER" id="PTHR43289">
    <property type="entry name" value="MITOGEN-ACTIVATED PROTEIN KINASE KINASE KINASE 20-RELATED"/>
    <property type="match status" value="1"/>
</dbReference>
<dbReference type="SUPFAM" id="SSF56112">
    <property type="entry name" value="Protein kinase-like (PK-like)"/>
    <property type="match status" value="1"/>
</dbReference>
<evidence type="ECO:0000256" key="2">
    <source>
        <dbReference type="ARBA" id="ARBA00022527"/>
    </source>
</evidence>
<evidence type="ECO:0000256" key="5">
    <source>
        <dbReference type="ARBA" id="ARBA00022777"/>
    </source>
</evidence>
<keyword evidence="11" id="KW-1185">Reference proteome</keyword>
<dbReference type="Pfam" id="PF00069">
    <property type="entry name" value="Pkinase"/>
    <property type="match status" value="1"/>
</dbReference>
<dbReference type="Gene3D" id="3.30.200.20">
    <property type="entry name" value="Phosphorylase Kinase, domain 1"/>
    <property type="match status" value="1"/>
</dbReference>
<protein>
    <recommendedName>
        <fullName evidence="1">non-specific serine/threonine protein kinase</fullName>
        <ecNumber evidence="1">2.7.11.1</ecNumber>
    </recommendedName>
</protein>
<dbReference type="CDD" id="cd14014">
    <property type="entry name" value="STKc_PknB_like"/>
    <property type="match status" value="1"/>
</dbReference>
<evidence type="ECO:0000313" key="10">
    <source>
        <dbReference type="EMBL" id="WSD17788.1"/>
    </source>
</evidence>
<evidence type="ECO:0000256" key="3">
    <source>
        <dbReference type="ARBA" id="ARBA00022679"/>
    </source>
</evidence>
<keyword evidence="3" id="KW-0808">Transferase</keyword>
<dbReference type="EMBL" id="CP109135">
    <property type="protein sequence ID" value="WSD17788.1"/>
    <property type="molecule type" value="Genomic_DNA"/>
</dbReference>
<feature type="compositionally biased region" description="Low complexity" evidence="8">
    <location>
        <begin position="281"/>
        <end position="295"/>
    </location>
</feature>
<evidence type="ECO:0000313" key="11">
    <source>
        <dbReference type="Proteomes" id="UP001340816"/>
    </source>
</evidence>
<evidence type="ECO:0000256" key="6">
    <source>
        <dbReference type="ARBA" id="ARBA00022840"/>
    </source>
</evidence>
<dbReference type="PROSITE" id="PS00107">
    <property type="entry name" value="PROTEIN_KINASE_ATP"/>
    <property type="match status" value="1"/>
</dbReference>
<feature type="domain" description="Protein kinase" evidence="9">
    <location>
        <begin position="20"/>
        <end position="274"/>
    </location>
</feature>
<feature type="region of interest" description="Disordered" evidence="8">
    <location>
        <begin position="610"/>
        <end position="659"/>
    </location>
</feature>
<dbReference type="InterPro" id="IPR017441">
    <property type="entry name" value="Protein_kinase_ATP_BS"/>
</dbReference>
<dbReference type="PANTHER" id="PTHR43289:SF6">
    <property type="entry name" value="SERINE_THREONINE-PROTEIN KINASE NEKL-3"/>
    <property type="match status" value="1"/>
</dbReference>
<dbReference type="EC" id="2.7.11.1" evidence="1"/>
<feature type="compositionally biased region" description="Pro residues" evidence="8">
    <location>
        <begin position="517"/>
        <end position="528"/>
    </location>
</feature>
<accession>A0ABZ1HGR1</accession>
<evidence type="ECO:0000256" key="8">
    <source>
        <dbReference type="SAM" id="MobiDB-lite"/>
    </source>
</evidence>
<keyword evidence="2" id="KW-0723">Serine/threonine-protein kinase</keyword>
<feature type="compositionally biased region" description="Pro residues" evidence="8">
    <location>
        <begin position="417"/>
        <end position="428"/>
    </location>
</feature>
<keyword evidence="5 10" id="KW-0418">Kinase</keyword>
<feature type="region of interest" description="Disordered" evidence="8">
    <location>
        <begin position="281"/>
        <end position="586"/>
    </location>
</feature>
<feature type="compositionally biased region" description="Pro residues" evidence="8">
    <location>
        <begin position="561"/>
        <end position="575"/>
    </location>
</feature>
<dbReference type="InterPro" id="IPR008271">
    <property type="entry name" value="Ser/Thr_kinase_AS"/>
</dbReference>
<gene>
    <name evidence="10" type="ORF">OHB35_33710</name>
</gene>